<evidence type="ECO:0000256" key="4">
    <source>
        <dbReference type="SAM" id="Phobius"/>
    </source>
</evidence>
<dbReference type="InterPro" id="IPR050309">
    <property type="entry name" value="Type-B_Carboxylest/Lipase"/>
</dbReference>
<protein>
    <recommendedName>
        <fullName evidence="3">Carboxylic ester hydrolase</fullName>
        <ecNumber evidence="3">3.1.1.-</ecNumber>
    </recommendedName>
</protein>
<comment type="similarity">
    <text evidence="1 3">Belongs to the type-B carboxylesterase/lipase family.</text>
</comment>
<keyword evidence="7" id="KW-1185">Reference proteome</keyword>
<dbReference type="AlphaFoldDB" id="A0A2Z5G1S4"/>
<dbReference type="KEGG" id="abas:ACPOL_3743"/>
<feature type="domain" description="Carboxylesterase type B" evidence="5">
    <location>
        <begin position="30"/>
        <end position="507"/>
    </location>
</feature>
<dbReference type="GO" id="GO:0016787">
    <property type="term" value="F:hydrolase activity"/>
    <property type="evidence" value="ECO:0007669"/>
    <property type="project" value="UniProtKB-KW"/>
</dbReference>
<evidence type="ECO:0000313" key="7">
    <source>
        <dbReference type="Proteomes" id="UP000253606"/>
    </source>
</evidence>
<evidence type="ECO:0000259" key="5">
    <source>
        <dbReference type="Pfam" id="PF00135"/>
    </source>
</evidence>
<dbReference type="EC" id="3.1.1.-" evidence="3"/>
<accession>A0A2Z5G1S4</accession>
<dbReference type="OrthoDB" id="9775851at2"/>
<organism evidence="6 7">
    <name type="scientific">Acidisarcina polymorpha</name>
    <dbReference type="NCBI Taxonomy" id="2211140"/>
    <lineage>
        <taxon>Bacteria</taxon>
        <taxon>Pseudomonadati</taxon>
        <taxon>Acidobacteriota</taxon>
        <taxon>Terriglobia</taxon>
        <taxon>Terriglobales</taxon>
        <taxon>Acidobacteriaceae</taxon>
        <taxon>Acidisarcina</taxon>
    </lineage>
</organism>
<dbReference type="PANTHER" id="PTHR11559">
    <property type="entry name" value="CARBOXYLESTERASE"/>
    <property type="match status" value="1"/>
</dbReference>
<evidence type="ECO:0000313" key="6">
    <source>
        <dbReference type="EMBL" id="AXC13022.1"/>
    </source>
</evidence>
<keyword evidence="4" id="KW-0472">Membrane</keyword>
<dbReference type="Pfam" id="PF00135">
    <property type="entry name" value="COesterase"/>
    <property type="match status" value="1"/>
</dbReference>
<dbReference type="InterPro" id="IPR002018">
    <property type="entry name" value="CarbesteraseB"/>
</dbReference>
<keyword evidence="4" id="KW-0812">Transmembrane</keyword>
<gene>
    <name evidence="6" type="ORF">ACPOL_3743</name>
</gene>
<evidence type="ECO:0000256" key="3">
    <source>
        <dbReference type="RuleBase" id="RU361235"/>
    </source>
</evidence>
<dbReference type="EMBL" id="CP030840">
    <property type="protein sequence ID" value="AXC13022.1"/>
    <property type="molecule type" value="Genomic_DNA"/>
</dbReference>
<dbReference type="PROSITE" id="PS00122">
    <property type="entry name" value="CARBOXYLESTERASE_B_1"/>
    <property type="match status" value="1"/>
</dbReference>
<evidence type="ECO:0000256" key="1">
    <source>
        <dbReference type="ARBA" id="ARBA00005964"/>
    </source>
</evidence>
<keyword evidence="2 3" id="KW-0378">Hydrolase</keyword>
<dbReference type="RefSeq" id="WP_114208107.1">
    <property type="nucleotide sequence ID" value="NZ_CP030840.1"/>
</dbReference>
<feature type="transmembrane region" description="Helical" evidence="4">
    <location>
        <begin position="12"/>
        <end position="28"/>
    </location>
</feature>
<dbReference type="Proteomes" id="UP000253606">
    <property type="component" value="Chromosome"/>
</dbReference>
<keyword evidence="4" id="KW-1133">Transmembrane helix</keyword>
<name>A0A2Z5G1S4_9BACT</name>
<dbReference type="InterPro" id="IPR019826">
    <property type="entry name" value="Carboxylesterase_B_AS"/>
</dbReference>
<dbReference type="SUPFAM" id="SSF53474">
    <property type="entry name" value="alpha/beta-Hydrolases"/>
    <property type="match status" value="1"/>
</dbReference>
<evidence type="ECO:0000256" key="2">
    <source>
        <dbReference type="ARBA" id="ARBA00022801"/>
    </source>
</evidence>
<dbReference type="InterPro" id="IPR029058">
    <property type="entry name" value="AB_hydrolase_fold"/>
</dbReference>
<proteinExistence type="inferred from homology"/>
<dbReference type="Gene3D" id="3.40.50.1820">
    <property type="entry name" value="alpha/beta hydrolase"/>
    <property type="match status" value="1"/>
</dbReference>
<sequence length="527" mass="55878">MQIQYASRSIQLIGIFFVVATFVLPGIMKSQTVNTESGPVKGATADGVISYKGIPYAAPPVGALRWRAPQPPAKWSTPLAATSYGHDCMQLPFPSDAAPLGTTPAEDCLVLNIWAPEKAQAKKLPVMFWIYGGGWVNGGSSPAVYDGSQFAKGGVVLVSFNYRLGRFGFFAHPALTKENPAEALGNYGYMDQIAALKWVRRNIAAFGGDPDNITIFGESAGGFSVHMMMTTKLTDGLFQRAIVESGGGRAGLNSPRLHDPSAGGRPSAESIGVAFAKKNGIEGEDAAALAKLRALPAPAVVDGLNMASMGPAASTYPGPMIDGVIVRDELGAMYAAGMQHPLPMIVGANSMDIGFASAKTKEELFATFGPNAKAAQQAYDPDGTADLRLVAFEVGGDQFMVEPARFVAREVSAAGPTAYEFKFSYVADSVRKEWPGAPHATEIPFVFNTVSARYEKALTDADEKMANSVNAYWINFAKNGNPNGAGLPNWPAYKADSDQLMNFANDGPKAMADPLKIRLDVAEAKAK</sequence>
<reference evidence="6 7" key="1">
    <citation type="journal article" date="2018" name="Front. Microbiol.">
        <title>Hydrolytic Capabilities as a Key to Environmental Success: Chitinolytic and Cellulolytic Acidobacteria From Acidic Sub-arctic Soils and Boreal Peatlands.</title>
        <authorList>
            <person name="Belova S.E."/>
            <person name="Ravin N.V."/>
            <person name="Pankratov T.A."/>
            <person name="Rakitin A.L."/>
            <person name="Ivanova A.A."/>
            <person name="Beletsky A.V."/>
            <person name="Mardanov A.V."/>
            <person name="Sinninghe Damste J.S."/>
            <person name="Dedysh S.N."/>
        </authorList>
    </citation>
    <scope>NUCLEOTIDE SEQUENCE [LARGE SCALE GENOMIC DNA]</scope>
    <source>
        <strain evidence="6 7">SBC82</strain>
    </source>
</reference>